<sequence length="166" mass="19106">MNMHGRKMSPMELRDHIISFLKEHKSGSLATYLDGRPRCSPIQYFVGNEMDIYILSAGGDKFKAIEENPDVCLLVNTEYINFRKIKGVQVFGKATTSIKNRTLFEEALKYSPEPYLLEMNRESLKVIKIIPSKIVYLDSLESGDRTKQILEHDRVTIKEDELTPVH</sequence>
<evidence type="ECO:0000313" key="3">
    <source>
        <dbReference type="Proteomes" id="UP000779508"/>
    </source>
</evidence>
<dbReference type="Pfam" id="PF01243">
    <property type="entry name" value="PNPOx_N"/>
    <property type="match status" value="1"/>
</dbReference>
<gene>
    <name evidence="2" type="ORF">KQI88_10250</name>
</gene>
<evidence type="ECO:0000259" key="1">
    <source>
        <dbReference type="Pfam" id="PF01243"/>
    </source>
</evidence>
<dbReference type="Proteomes" id="UP000779508">
    <property type="component" value="Unassembled WGS sequence"/>
</dbReference>
<name>A0ABS6G357_9FIRM</name>
<reference evidence="2 3" key="1">
    <citation type="submission" date="2021-06" db="EMBL/GenBank/DDBJ databases">
        <authorList>
            <person name="Sun Q."/>
            <person name="Li D."/>
        </authorList>
    </citation>
    <scope>NUCLEOTIDE SEQUENCE [LARGE SCALE GENOMIC DNA]</scope>
    <source>
        <strain evidence="2 3">MSJ-5</strain>
    </source>
</reference>
<organism evidence="2 3">
    <name type="scientific">Alkaliphilus flagellatus</name>
    <dbReference type="NCBI Taxonomy" id="2841507"/>
    <lineage>
        <taxon>Bacteria</taxon>
        <taxon>Bacillati</taxon>
        <taxon>Bacillota</taxon>
        <taxon>Clostridia</taxon>
        <taxon>Peptostreptococcales</taxon>
        <taxon>Natronincolaceae</taxon>
        <taxon>Alkaliphilus</taxon>
    </lineage>
</organism>
<protein>
    <submittedName>
        <fullName evidence="2">Pyridoxamine 5'-phosphate oxidase family protein</fullName>
    </submittedName>
</protein>
<keyword evidence="3" id="KW-1185">Reference proteome</keyword>
<dbReference type="InterPro" id="IPR011576">
    <property type="entry name" value="Pyridox_Oxase_N"/>
</dbReference>
<feature type="domain" description="Pyridoxamine 5'-phosphate oxidase N-terminal" evidence="1">
    <location>
        <begin position="14"/>
        <end position="133"/>
    </location>
</feature>
<proteinExistence type="predicted"/>
<dbReference type="EMBL" id="JAHLQK010000004">
    <property type="protein sequence ID" value="MBU5676799.1"/>
    <property type="molecule type" value="Genomic_DNA"/>
</dbReference>
<accession>A0ABS6G357</accession>
<comment type="caution">
    <text evidence="2">The sequence shown here is derived from an EMBL/GenBank/DDBJ whole genome shotgun (WGS) entry which is preliminary data.</text>
</comment>
<evidence type="ECO:0000313" key="2">
    <source>
        <dbReference type="EMBL" id="MBU5676799.1"/>
    </source>
</evidence>